<keyword evidence="3" id="KW-1185">Reference proteome</keyword>
<organism evidence="2 3">
    <name type="scientific">Trypanosoma conorhini</name>
    <dbReference type="NCBI Taxonomy" id="83891"/>
    <lineage>
        <taxon>Eukaryota</taxon>
        <taxon>Discoba</taxon>
        <taxon>Euglenozoa</taxon>
        <taxon>Kinetoplastea</taxon>
        <taxon>Metakinetoplastina</taxon>
        <taxon>Trypanosomatida</taxon>
        <taxon>Trypanosomatidae</taxon>
        <taxon>Trypanosoma</taxon>
    </lineage>
</organism>
<proteinExistence type="predicted"/>
<name>A0A3R7MW40_9TRYP</name>
<evidence type="ECO:0000313" key="2">
    <source>
        <dbReference type="EMBL" id="RNF21615.1"/>
    </source>
</evidence>
<dbReference type="RefSeq" id="XP_029229589.1">
    <property type="nucleotide sequence ID" value="XM_029370374.1"/>
</dbReference>
<evidence type="ECO:0000313" key="3">
    <source>
        <dbReference type="Proteomes" id="UP000284403"/>
    </source>
</evidence>
<reference evidence="2 3" key="1">
    <citation type="journal article" date="2018" name="BMC Genomics">
        <title>Genomic comparison of Trypanosoma conorhini and Trypanosoma rangeli to Trypanosoma cruzi strains of high and low virulence.</title>
        <authorList>
            <person name="Bradwell K.R."/>
            <person name="Koparde V.N."/>
            <person name="Matveyev A.V."/>
            <person name="Serrano M.G."/>
            <person name="Alves J.M."/>
            <person name="Parikh H."/>
            <person name="Huang B."/>
            <person name="Lee V."/>
            <person name="Espinosa-Alvarez O."/>
            <person name="Ortiz P.A."/>
            <person name="Costa-Martins A.G."/>
            <person name="Teixeira M.M."/>
            <person name="Buck G.A."/>
        </authorList>
    </citation>
    <scope>NUCLEOTIDE SEQUENCE [LARGE SCALE GENOMIC DNA]</scope>
    <source>
        <strain evidence="2 3">025E</strain>
    </source>
</reference>
<evidence type="ECO:0000256" key="1">
    <source>
        <dbReference type="SAM" id="MobiDB-lite"/>
    </source>
</evidence>
<dbReference type="AlphaFoldDB" id="A0A3R7MW40"/>
<dbReference type="Proteomes" id="UP000284403">
    <property type="component" value="Unassembled WGS sequence"/>
</dbReference>
<accession>A0A3R7MW40</accession>
<dbReference type="EMBL" id="MKKU01000152">
    <property type="protein sequence ID" value="RNF21615.1"/>
    <property type="molecule type" value="Genomic_DNA"/>
</dbReference>
<sequence>MCCEEGRRQKANVASNKERPGKQKNRSGRHATALDPRQRTAAPNGTPPSPRHPWACPRTQPPTPRLQPGGQAEDKSQWEPPTASLTEEGCGKNSSAAVSRDLLYSHRIRGSQRFSVAAASRLCPMAEKPTRSHMLVTVAQ</sequence>
<dbReference type="GeneID" id="40317067"/>
<feature type="region of interest" description="Disordered" evidence="1">
    <location>
        <begin position="1"/>
        <end position="94"/>
    </location>
</feature>
<gene>
    <name evidence="2" type="ORF">Tco025E_03456</name>
</gene>
<protein>
    <submittedName>
        <fullName evidence="2">Uncharacterized protein</fullName>
    </submittedName>
</protein>
<comment type="caution">
    <text evidence="2">The sequence shown here is derived from an EMBL/GenBank/DDBJ whole genome shotgun (WGS) entry which is preliminary data.</text>
</comment>